<dbReference type="RefSeq" id="WP_063370100.1">
    <property type="nucleotide sequence ID" value="NZ_AUYC01000084.1"/>
</dbReference>
<reference evidence="4" key="2">
    <citation type="journal article" date="2019" name="Nat. Chem. Biol.">
        <title>Convergent biosynthetic transformations to a bacterial specialized metabolite.</title>
        <authorList>
            <person name="Du Y.L."/>
            <person name="Higgins M.A."/>
            <person name="Zhao G."/>
            <person name="Ryan K.S."/>
        </authorList>
    </citation>
    <scope>X-RAY CRYSTALLOGRAPHY (1.50 ANGSTROMS)</scope>
</reference>
<dbReference type="PDB" id="6P29">
    <property type="method" value="X-ray"/>
    <property type="resolution" value="1.50 A"/>
    <property type="chains" value="A/B=1-132"/>
</dbReference>
<proteinExistence type="evidence at protein level"/>
<reference evidence="2 3" key="1">
    <citation type="submission" date="2013-07" db="EMBL/GenBank/DDBJ databases">
        <title>Comparative Genomic and Metabolomic Analysis of Twelve Strains of Pseudoalteromonas luteoviolacea.</title>
        <authorList>
            <person name="Vynne N.G."/>
            <person name="Mansson M."/>
            <person name="Gram L."/>
        </authorList>
    </citation>
    <scope>NUCLEOTIDE SEQUENCE [LARGE SCALE GENOMIC DNA]</scope>
    <source>
        <strain evidence="2 3">CPMOR-1</strain>
    </source>
</reference>
<accession>A0A167HII1</accession>
<name>A0A167HII1_9GAMM</name>
<keyword evidence="4" id="KW-0002">3D-structure</keyword>
<dbReference type="SUPFAM" id="SSF54593">
    <property type="entry name" value="Glyoxalase/Bleomycin resistance protein/Dihydroxybiphenyl dioxygenase"/>
    <property type="match status" value="1"/>
</dbReference>
<dbReference type="SMR" id="A0A167HII1"/>
<gene>
    <name evidence="2" type="ORF">N473_05385</name>
</gene>
<protein>
    <recommendedName>
        <fullName evidence="1">VOC domain-containing protein</fullName>
    </recommendedName>
</protein>
<dbReference type="EMBL" id="AUYC01000084">
    <property type="protein sequence ID" value="KZN58175.1"/>
    <property type="molecule type" value="Genomic_DNA"/>
</dbReference>
<dbReference type="PDBsum" id="6P29"/>
<evidence type="ECO:0000313" key="3">
    <source>
        <dbReference type="Proteomes" id="UP000076486"/>
    </source>
</evidence>
<evidence type="ECO:0007829" key="4">
    <source>
        <dbReference type="PDB" id="6P29"/>
    </source>
</evidence>
<dbReference type="Gene3D" id="3.10.180.10">
    <property type="entry name" value="2,3-Dihydroxybiphenyl 1,2-Dioxygenase, domain 1"/>
    <property type="match status" value="1"/>
</dbReference>
<dbReference type="InterPro" id="IPR029068">
    <property type="entry name" value="Glyas_Bleomycin-R_OHBP_Dase"/>
</dbReference>
<evidence type="ECO:0000313" key="2">
    <source>
        <dbReference type="EMBL" id="KZN58175.1"/>
    </source>
</evidence>
<dbReference type="PROSITE" id="PS51819">
    <property type="entry name" value="VOC"/>
    <property type="match status" value="1"/>
</dbReference>
<feature type="domain" description="VOC" evidence="1">
    <location>
        <begin position="2"/>
        <end position="129"/>
    </location>
</feature>
<organism evidence="2 3">
    <name type="scientific">Pseudoalteromonas luteoviolacea CPMOR-1</name>
    <dbReference type="NCBI Taxonomy" id="1365248"/>
    <lineage>
        <taxon>Bacteria</taxon>
        <taxon>Pseudomonadati</taxon>
        <taxon>Pseudomonadota</taxon>
        <taxon>Gammaproteobacteria</taxon>
        <taxon>Alteromonadales</taxon>
        <taxon>Pseudoalteromonadaceae</taxon>
        <taxon>Pseudoalteromonas</taxon>
    </lineage>
</organism>
<dbReference type="InterPro" id="IPR037523">
    <property type="entry name" value="VOC_core"/>
</dbReference>
<dbReference type="PATRIC" id="fig|1365248.3.peg.5049"/>
<dbReference type="AlphaFoldDB" id="A0A167HII1"/>
<dbReference type="Pfam" id="PF00903">
    <property type="entry name" value="Glyoxalase"/>
    <property type="match status" value="1"/>
</dbReference>
<comment type="caution">
    <text evidence="2">The sequence shown here is derived from an EMBL/GenBank/DDBJ whole genome shotgun (WGS) entry which is preliminary data.</text>
</comment>
<evidence type="ECO:0000259" key="1">
    <source>
        <dbReference type="PROSITE" id="PS51819"/>
    </source>
</evidence>
<sequence length="132" mass="15264">MEFNNTIPELVCRDIDSSLSFYTHKLGFKVLFEREEQGFFFLYKNDIQLMLQQLGETAWMSHGNDTPFGNGMNIAFKVESLDDLDCSSPSEDIFLETETIEYRVLDGVASVNQVIFRDPDGYLIRFVEQVNQ</sequence>
<dbReference type="InterPro" id="IPR004360">
    <property type="entry name" value="Glyas_Fos-R_dOase_dom"/>
</dbReference>
<dbReference type="Proteomes" id="UP000076486">
    <property type="component" value="Unassembled WGS sequence"/>
</dbReference>